<dbReference type="InterPro" id="IPR036097">
    <property type="entry name" value="HisK_dim/P_sf"/>
</dbReference>
<feature type="domain" description="PAS" evidence="7">
    <location>
        <begin position="1467"/>
        <end position="1523"/>
    </location>
</feature>
<dbReference type="InterPro" id="IPR036890">
    <property type="entry name" value="HATPase_C_sf"/>
</dbReference>
<dbReference type="Gene3D" id="3.40.50.300">
    <property type="entry name" value="P-loop containing nucleotide triphosphate hydrolases"/>
    <property type="match status" value="1"/>
</dbReference>
<dbReference type="PROSITE" id="PS50011">
    <property type="entry name" value="PROTEIN_KINASE_DOM"/>
    <property type="match status" value="1"/>
</dbReference>
<dbReference type="Gene3D" id="3.30.565.10">
    <property type="entry name" value="Histidine kinase-like ATPase, C-terminal domain"/>
    <property type="match status" value="1"/>
</dbReference>
<keyword evidence="3" id="KW-0597">Phosphoprotein</keyword>
<name>A0A1L3FQT1_BRAJP</name>
<dbReference type="CDD" id="cd00130">
    <property type="entry name" value="PAS"/>
    <property type="match status" value="1"/>
</dbReference>
<dbReference type="PROSITE" id="PS50113">
    <property type="entry name" value="PAC"/>
    <property type="match status" value="1"/>
</dbReference>
<dbReference type="Gene3D" id="1.10.287.130">
    <property type="match status" value="1"/>
</dbReference>
<dbReference type="PANTHER" id="PTHR43642">
    <property type="entry name" value="HYBRID SIGNAL TRANSDUCTION HISTIDINE KINASE G"/>
    <property type="match status" value="1"/>
</dbReference>
<dbReference type="SMART" id="SM00065">
    <property type="entry name" value="GAF"/>
    <property type="match status" value="1"/>
</dbReference>
<dbReference type="SUPFAM" id="SSF47384">
    <property type="entry name" value="Homodimeric domain of signal transducing histidine kinase"/>
    <property type="match status" value="1"/>
</dbReference>
<dbReference type="OrthoDB" id="9789238at2"/>
<dbReference type="InterPro" id="IPR029016">
    <property type="entry name" value="GAF-like_dom_sf"/>
</dbReference>
<dbReference type="Gene3D" id="1.10.510.10">
    <property type="entry name" value="Transferase(Phosphotransferase) domain 1"/>
    <property type="match status" value="1"/>
</dbReference>
<dbReference type="SUPFAM" id="SSF55785">
    <property type="entry name" value="PYP-like sensor domain (PAS domain)"/>
    <property type="match status" value="1"/>
</dbReference>
<dbReference type="InterPro" id="IPR004358">
    <property type="entry name" value="Sig_transdc_His_kin-like_C"/>
</dbReference>
<dbReference type="SMART" id="SM00091">
    <property type="entry name" value="PAS"/>
    <property type="match status" value="1"/>
</dbReference>
<dbReference type="InterPro" id="IPR035965">
    <property type="entry name" value="PAS-like_dom_sf"/>
</dbReference>
<keyword evidence="4" id="KW-0175">Coiled coil</keyword>
<evidence type="ECO:0000259" key="7">
    <source>
        <dbReference type="PROSITE" id="PS50112"/>
    </source>
</evidence>
<evidence type="ECO:0000259" key="6">
    <source>
        <dbReference type="PROSITE" id="PS50109"/>
    </source>
</evidence>
<dbReference type="CDD" id="cd14014">
    <property type="entry name" value="STKc_PknB_like"/>
    <property type="match status" value="1"/>
</dbReference>
<dbReference type="GO" id="GO:0000155">
    <property type="term" value="F:phosphorelay sensor kinase activity"/>
    <property type="evidence" value="ECO:0007669"/>
    <property type="project" value="InterPro"/>
</dbReference>
<dbReference type="EMBL" id="CP017637">
    <property type="protein sequence ID" value="APG15659.1"/>
    <property type="molecule type" value="Genomic_DNA"/>
</dbReference>
<dbReference type="InterPro" id="IPR011009">
    <property type="entry name" value="Kinase-like_dom_sf"/>
</dbReference>
<dbReference type="Gene3D" id="3.30.450.20">
    <property type="entry name" value="PAS domain"/>
    <property type="match status" value="1"/>
</dbReference>
<dbReference type="Pfam" id="PF00512">
    <property type="entry name" value="HisKA"/>
    <property type="match status" value="1"/>
</dbReference>
<dbReference type="GO" id="GO:0009882">
    <property type="term" value="F:blue light photoreceptor activity"/>
    <property type="evidence" value="ECO:0007669"/>
    <property type="project" value="UniProtKB-ARBA"/>
</dbReference>
<dbReference type="InterPro" id="IPR003594">
    <property type="entry name" value="HATPase_dom"/>
</dbReference>
<feature type="domain" description="PAC" evidence="8">
    <location>
        <begin position="1542"/>
        <end position="1591"/>
    </location>
</feature>
<dbReference type="InterPro" id="IPR000719">
    <property type="entry name" value="Prot_kinase_dom"/>
</dbReference>
<dbReference type="PANTHER" id="PTHR43642:SF1">
    <property type="entry name" value="HYBRID SIGNAL TRANSDUCTION HISTIDINE KINASE G"/>
    <property type="match status" value="1"/>
</dbReference>
<dbReference type="InterPro" id="IPR000014">
    <property type="entry name" value="PAS"/>
</dbReference>
<dbReference type="SUPFAM" id="SSF55781">
    <property type="entry name" value="GAF domain-like"/>
    <property type="match status" value="1"/>
</dbReference>
<keyword evidence="9" id="KW-0808">Transferase</keyword>
<evidence type="ECO:0000256" key="3">
    <source>
        <dbReference type="ARBA" id="ARBA00022553"/>
    </source>
</evidence>
<dbReference type="SUPFAM" id="SSF55874">
    <property type="entry name" value="ATPase domain of HSP90 chaperone/DNA topoisomerase II/histidine kinase"/>
    <property type="match status" value="1"/>
</dbReference>
<feature type="domain" description="Histidine kinase" evidence="6">
    <location>
        <begin position="1618"/>
        <end position="1834"/>
    </location>
</feature>
<evidence type="ECO:0000256" key="1">
    <source>
        <dbReference type="ARBA" id="ARBA00000085"/>
    </source>
</evidence>
<dbReference type="InterPro" id="IPR003661">
    <property type="entry name" value="HisK_dim/P_dom"/>
</dbReference>
<gene>
    <name evidence="9" type="ORF">BKD09_45990</name>
</gene>
<dbReference type="Proteomes" id="UP000181962">
    <property type="component" value="Chromosome"/>
</dbReference>
<dbReference type="Pfam" id="PF02518">
    <property type="entry name" value="HATPase_c"/>
    <property type="match status" value="1"/>
</dbReference>
<dbReference type="SMART" id="SM00387">
    <property type="entry name" value="HATPase_c"/>
    <property type="match status" value="1"/>
</dbReference>
<protein>
    <recommendedName>
        <fullName evidence="2">histidine kinase</fullName>
        <ecNumber evidence="2">2.7.13.3</ecNumber>
    </recommendedName>
</protein>
<dbReference type="InterPro" id="IPR027417">
    <property type="entry name" value="P-loop_NTPase"/>
</dbReference>
<dbReference type="CDD" id="cd00082">
    <property type="entry name" value="HisKA"/>
    <property type="match status" value="1"/>
</dbReference>
<dbReference type="EC" id="2.7.13.3" evidence="2"/>
<evidence type="ECO:0000256" key="4">
    <source>
        <dbReference type="SAM" id="Coils"/>
    </source>
</evidence>
<dbReference type="SUPFAM" id="SSF52540">
    <property type="entry name" value="P-loop containing nucleoside triphosphate hydrolases"/>
    <property type="match status" value="1"/>
</dbReference>
<dbReference type="Pfam" id="PF01590">
    <property type="entry name" value="GAF"/>
    <property type="match status" value="1"/>
</dbReference>
<dbReference type="InterPro" id="IPR053159">
    <property type="entry name" value="Hybrid_Histidine_Kinase"/>
</dbReference>
<evidence type="ECO:0000313" key="10">
    <source>
        <dbReference type="Proteomes" id="UP000181962"/>
    </source>
</evidence>
<dbReference type="GO" id="GO:0005524">
    <property type="term" value="F:ATP binding"/>
    <property type="evidence" value="ECO:0007669"/>
    <property type="project" value="InterPro"/>
</dbReference>
<dbReference type="PROSITE" id="PS50112">
    <property type="entry name" value="PAS"/>
    <property type="match status" value="1"/>
</dbReference>
<evidence type="ECO:0000313" key="9">
    <source>
        <dbReference type="EMBL" id="APG15659.1"/>
    </source>
</evidence>
<evidence type="ECO:0000259" key="5">
    <source>
        <dbReference type="PROSITE" id="PS50011"/>
    </source>
</evidence>
<dbReference type="Pfam" id="PF13191">
    <property type="entry name" value="AAA_16"/>
    <property type="match status" value="1"/>
</dbReference>
<dbReference type="PRINTS" id="PR00344">
    <property type="entry name" value="BCTRLSENSOR"/>
</dbReference>
<comment type="catalytic activity">
    <reaction evidence="1">
        <text>ATP + protein L-histidine = ADP + protein N-phospho-L-histidine.</text>
        <dbReference type="EC" id="2.7.13.3"/>
    </reaction>
</comment>
<dbReference type="RefSeq" id="WP_071916796.1">
    <property type="nucleotide sequence ID" value="NZ_CP017637.1"/>
</dbReference>
<dbReference type="Gene3D" id="3.30.450.40">
    <property type="match status" value="1"/>
</dbReference>
<dbReference type="InterPro" id="IPR005467">
    <property type="entry name" value="His_kinase_dom"/>
</dbReference>
<dbReference type="PROSITE" id="PS50109">
    <property type="entry name" value="HIS_KIN"/>
    <property type="match status" value="1"/>
</dbReference>
<organism evidence="9 10">
    <name type="scientific">Bradyrhizobium japonicum</name>
    <dbReference type="NCBI Taxonomy" id="375"/>
    <lineage>
        <taxon>Bacteria</taxon>
        <taxon>Pseudomonadati</taxon>
        <taxon>Pseudomonadota</taxon>
        <taxon>Alphaproteobacteria</taxon>
        <taxon>Hyphomicrobiales</taxon>
        <taxon>Nitrobacteraceae</taxon>
        <taxon>Bradyrhizobium</taxon>
    </lineage>
</organism>
<dbReference type="InterPro" id="IPR000700">
    <property type="entry name" value="PAS-assoc_C"/>
</dbReference>
<dbReference type="Pfam" id="PF13426">
    <property type="entry name" value="PAS_9"/>
    <property type="match status" value="1"/>
</dbReference>
<dbReference type="SMART" id="SM00220">
    <property type="entry name" value="S_TKc"/>
    <property type="match status" value="1"/>
</dbReference>
<accession>A0A1L3FQT1</accession>
<feature type="coiled-coil region" evidence="4">
    <location>
        <begin position="1582"/>
        <end position="1609"/>
    </location>
</feature>
<dbReference type="PROSITE" id="PS00108">
    <property type="entry name" value="PROTEIN_KINASE_ST"/>
    <property type="match status" value="1"/>
</dbReference>
<keyword evidence="9" id="KW-0418">Kinase</keyword>
<evidence type="ECO:0000256" key="2">
    <source>
        <dbReference type="ARBA" id="ARBA00012438"/>
    </source>
</evidence>
<evidence type="ECO:0000259" key="8">
    <source>
        <dbReference type="PROSITE" id="PS50113"/>
    </source>
</evidence>
<dbReference type="SUPFAM" id="SSF56112">
    <property type="entry name" value="Protein kinase-like (PK-like)"/>
    <property type="match status" value="1"/>
</dbReference>
<dbReference type="InterPro" id="IPR003018">
    <property type="entry name" value="GAF"/>
</dbReference>
<feature type="domain" description="Protein kinase" evidence="5">
    <location>
        <begin position="1"/>
        <end position="276"/>
    </location>
</feature>
<dbReference type="NCBIfam" id="TIGR00229">
    <property type="entry name" value="sensory_box"/>
    <property type="match status" value="1"/>
</dbReference>
<dbReference type="InterPro" id="IPR041664">
    <property type="entry name" value="AAA_16"/>
</dbReference>
<dbReference type="Pfam" id="PF00069">
    <property type="entry name" value="Pkinase"/>
    <property type="match status" value="1"/>
</dbReference>
<dbReference type="InterPro" id="IPR008271">
    <property type="entry name" value="Ser/Thr_kinase_AS"/>
</dbReference>
<reference evidence="9 10" key="1">
    <citation type="submission" date="2016-11" db="EMBL/GenBank/DDBJ databases">
        <title>Complete Genome Sequence of Bradyrhizobium sp. strain J5, an isolated from soybean nodule in Hokkaido.</title>
        <authorList>
            <person name="Kanehara K."/>
        </authorList>
    </citation>
    <scope>NUCLEOTIDE SEQUENCE [LARGE SCALE GENOMIC DNA]</scope>
    <source>
        <strain evidence="9 10">J5</strain>
    </source>
</reference>
<dbReference type="SMART" id="SM00388">
    <property type="entry name" value="HisKA"/>
    <property type="match status" value="1"/>
</dbReference>
<proteinExistence type="predicted"/>
<sequence>MHVSSRVSTNGNAGLKASWDDGERVFCREWRRGADGDVNSVLIARAAAEHPPAAVLDRLAHEYALRDELDGTWAVRPLELIRDGGRTLLILEDPGSEPLEQLLGAPMKLTRFLRLALGITTAVDQLHRQGLVHKDLKPANLLVSGADEVRITGFGLASRLPRERQQLEPPETMAGTLAYMAPEQTGRMNRSVDSRSDLYALGVTFYRMLTGVLPFTAANPMEWVHSHIARRAVPPAERVNDVPYAVSAIIMKLLAKTAEDRYQTAAGLKSDLERSLAEWEAKGRIDDFVLAQTDTPDRLLIPERLYGREHEIEALLTSFDRVTRSGTPELILVSGPSGIGKSAFVDEMHKALVPLGGFFASGKFDQHKRDMPYATLAHALQGLIRGLLAKSDADLAPWRGALHDALGQLGQLMVDLVPELRLVIGDQPPVPDAPPQDTQRRFQLIVRRFIGIFAKPHHPLVLFFDDLQWLDVATLDLIAFLLNRSDLQNLLLIAAYRRKDVDVKHPLAQRLVEIRASRKRVREIDLAPLTRAAVEEFTADALHCEPAYAMPLAQLIYEKTNGNPFFLTQFLRALAEEELLAFDHDKRQWRWDLERIKEKSYAENVARLMVGKLSGLRNETRRALLELACLGNSAEIATLCLVHGASEQTLHADLRDATRLELVRRLKSSYAFVHDRVQEAAYALQPDQDRRTTLHLRIGLVLAAQLTPDETNERVYIVANQLNRGIAALTNGAEREQVIAVNLAAGRRARNATAYHAAATYLEIARELLGEEGHPRCSRDAFAIGLLHAECKFLLGELNTAEAELTVLSQSCSDIQASAEVARLQAQLYTTAGQLERAVDVCLAFLRRTGIDWSPHPSRSEVDEDRRRLRSLTEKLSDEQLHALPPMTDPDHRATMGVLADLLTPAFLTDRNLSDTMLLEATRLTLQHGTSPEACYPLTAIFGVLASNSTDAELGFRLSQFGAALADRQPQTGLSGRALLVFGLHVTPWILPIRSGRPFIRRALAICLTTGDLAFAAYSHRGLISVDLFCGDPLMDVCSRAERSLAFAEGLGVRLAAEGLIRQRDLAQSLMGRNGRNDFESPAALQPSDASEPISAFFYYATQIQIEVIAGRDDVAIALAARAEALSWCARSYSDFTEYRFYTALAHAGAYHASRPEDRERRLNDLREHHRKLTVWSNRCPANYAARQKLVAAELARIEGRELEAEQLYEESIRLAQESGFAQIEAIAAERAAGFYEARGIRTVVLSYLTKARDCYARWGAEAKVSQLEKLHPGLRERGSALSAAGTIGAPVEQLDLATVLKVSEAVSGEIVLEKLTETLLRSAIEHAGAERGVLILPRGSELRIRADAVTGGGSIALDLADSPISAAEVPMSIVLYTARTQESVVLDDASTSSAFGGDEYIQKKHVRSALCVPLVKQGRAVAFLYLENNLASRVFTPARIAILKFLASEAATSLDNARLYRELQERESRIRRLVDANIIGIFIFDHTPDILDANDAFLKTMGYDREDLAAGRLRWADLTPPEWQERTDRARAELKATRVVHPFEKAFFRKDGSRVPVLTGGALFDDEQEQGVAFVLDLSERKRAETEARENEQRYREAQMELAHANRVAVMGQLTASIAHEVNQPNTAVIASAQAALSWLDHQPPALEQTRRALTRAIENGIRSSEVIERIRDLVKKSPPKRDALAINNVIGQVIELTQAEAARHDVSIQTVFADRLPKVIGDRVELQQVTLNLILNAIEAMSETTGGKRELLIQTARADAESIRVSITDSGPGLSAEGLARLFEPFYTTKSGGLGVGLSICRSIIIAHGGRLWATANEPRGAVFQFTVPIDDGFTVG</sequence>